<organism evidence="3 4">
    <name type="scientific">Vibrio genomosp. F10</name>
    <dbReference type="NCBI Taxonomy" id="723171"/>
    <lineage>
        <taxon>Bacteria</taxon>
        <taxon>Pseudomonadati</taxon>
        <taxon>Pseudomonadota</taxon>
        <taxon>Gammaproteobacteria</taxon>
        <taxon>Vibrionales</taxon>
        <taxon>Vibrionaceae</taxon>
        <taxon>Vibrio</taxon>
    </lineage>
</organism>
<evidence type="ECO:0000313" key="3">
    <source>
        <dbReference type="EMBL" id="OCH73380.1"/>
    </source>
</evidence>
<keyword evidence="4" id="KW-1185">Reference proteome</keyword>
<proteinExistence type="inferred from homology"/>
<accession>A0A1B9QVV3</accession>
<dbReference type="EMBL" id="MAJZ01000802">
    <property type="protein sequence ID" value="OCH73380.1"/>
    <property type="molecule type" value="Genomic_DNA"/>
</dbReference>
<gene>
    <name evidence="3" type="ORF">A6E14_02815</name>
</gene>
<dbReference type="RefSeq" id="WP_065577249.1">
    <property type="nucleotide sequence ID" value="NZ_JBNGCH010000802.1"/>
</dbReference>
<dbReference type="AlphaFoldDB" id="A0A1B9QVV3"/>
<protein>
    <submittedName>
        <fullName evidence="3">ABC transporter substrate-binding protein</fullName>
    </submittedName>
</protein>
<reference evidence="4" key="1">
    <citation type="submission" date="2016-06" db="EMBL/GenBank/DDBJ databases">
        <authorList>
            <person name="Hehemann J.-H."/>
            <person name="Arevalo P."/>
            <person name="Datta M.S."/>
            <person name="Polz M.F."/>
        </authorList>
    </citation>
    <scope>NUCLEOTIDE SEQUENCE [LARGE SCALE GENOMIC DNA]</scope>
    <source>
        <strain evidence="4">9CSC122</strain>
    </source>
</reference>
<comment type="caution">
    <text evidence="3">The sequence shown here is derived from an EMBL/GenBank/DDBJ whole genome shotgun (WGS) entry which is preliminary data.</text>
</comment>
<sequence length="257" mass="29194">MRGAFCFFLFFLFSSTAYAQIEVVVYGDDSYPPYSYTEDGQMKGIYTEILSRAFSRMPDYKVTLQGRPWKRGLLEISHGKIFALYPPYKREIQRPYMEYDFPILNETLIVICGEKVLSSPKPTWPNDYLGLTIGSNIGFSSGGAEYRKLVEAEMIQSDAVSGTSSNLLKLIAGRIDCYMNDELSIQWELKQLQKVGKYQGKGLKVGTTISSEHGYLGFSANGENFPFKAHFKSQYQQALSEMKKSGEIQRIVEDFVQ</sequence>
<evidence type="ECO:0000256" key="2">
    <source>
        <dbReference type="SAM" id="SignalP"/>
    </source>
</evidence>
<feature type="chain" id="PRO_5008634646" evidence="2">
    <location>
        <begin position="20"/>
        <end position="257"/>
    </location>
</feature>
<evidence type="ECO:0000313" key="4">
    <source>
        <dbReference type="Proteomes" id="UP000093173"/>
    </source>
</evidence>
<dbReference type="PANTHER" id="PTHR35936:SF25">
    <property type="entry name" value="ABC TRANSPORTER SUBSTRATE-BINDING PROTEIN"/>
    <property type="match status" value="1"/>
</dbReference>
<dbReference type="PANTHER" id="PTHR35936">
    <property type="entry name" value="MEMBRANE-BOUND LYTIC MUREIN TRANSGLYCOSYLASE F"/>
    <property type="match status" value="1"/>
</dbReference>
<comment type="similarity">
    <text evidence="1">Belongs to the bacterial solute-binding protein 3 family.</text>
</comment>
<dbReference type="Gene3D" id="3.40.190.10">
    <property type="entry name" value="Periplasmic binding protein-like II"/>
    <property type="match status" value="3"/>
</dbReference>
<dbReference type="Proteomes" id="UP000093173">
    <property type="component" value="Unassembled WGS sequence"/>
</dbReference>
<name>A0A1B9QVV3_9VIBR</name>
<evidence type="ECO:0000256" key="1">
    <source>
        <dbReference type="ARBA" id="ARBA00010333"/>
    </source>
</evidence>
<feature type="signal peptide" evidence="2">
    <location>
        <begin position="1"/>
        <end position="19"/>
    </location>
</feature>
<dbReference type="SUPFAM" id="SSF53850">
    <property type="entry name" value="Periplasmic binding protein-like II"/>
    <property type="match status" value="1"/>
</dbReference>
<keyword evidence="2" id="KW-0732">Signal</keyword>